<name>X1S7F4_9ZZZZ</name>
<evidence type="ECO:0000313" key="1">
    <source>
        <dbReference type="EMBL" id="GAI75016.1"/>
    </source>
</evidence>
<accession>X1S7F4</accession>
<dbReference type="AlphaFoldDB" id="X1S7F4"/>
<dbReference type="EMBL" id="BARW01009009">
    <property type="protein sequence ID" value="GAI75016.1"/>
    <property type="molecule type" value="Genomic_DNA"/>
</dbReference>
<comment type="caution">
    <text evidence="1">The sequence shown here is derived from an EMBL/GenBank/DDBJ whole genome shotgun (WGS) entry which is preliminary data.</text>
</comment>
<reference evidence="1" key="1">
    <citation type="journal article" date="2014" name="Front. Microbiol.">
        <title>High frequency of phylogenetically diverse reductive dehalogenase-homologous genes in deep subseafloor sedimentary metagenomes.</title>
        <authorList>
            <person name="Kawai M."/>
            <person name="Futagami T."/>
            <person name="Toyoda A."/>
            <person name="Takaki Y."/>
            <person name="Nishi S."/>
            <person name="Hori S."/>
            <person name="Arai W."/>
            <person name="Tsubouchi T."/>
            <person name="Morono Y."/>
            <person name="Uchiyama I."/>
            <person name="Ito T."/>
            <person name="Fujiyama A."/>
            <person name="Inagaki F."/>
            <person name="Takami H."/>
        </authorList>
    </citation>
    <scope>NUCLEOTIDE SEQUENCE</scope>
    <source>
        <strain evidence="1">Expedition CK06-06</strain>
    </source>
</reference>
<sequence length="45" mass="4924">MTPKKADISIIPSRPMFIEPERTEIATPIAANNRGVVTLIMANTN</sequence>
<gene>
    <name evidence="1" type="ORF">S12H4_18271</name>
</gene>
<organism evidence="1">
    <name type="scientific">marine sediment metagenome</name>
    <dbReference type="NCBI Taxonomy" id="412755"/>
    <lineage>
        <taxon>unclassified sequences</taxon>
        <taxon>metagenomes</taxon>
        <taxon>ecological metagenomes</taxon>
    </lineage>
</organism>
<proteinExistence type="predicted"/>
<protein>
    <submittedName>
        <fullName evidence="1">Uncharacterized protein</fullName>
    </submittedName>
</protein>